<keyword evidence="3" id="KW-1185">Reference proteome</keyword>
<reference evidence="2 3" key="1">
    <citation type="submission" date="2019-03" db="EMBL/GenBank/DDBJ databases">
        <title>First draft genome of Liparis tanakae, snailfish: a comprehensive survey of snailfish specific genes.</title>
        <authorList>
            <person name="Kim W."/>
            <person name="Song I."/>
            <person name="Jeong J.-H."/>
            <person name="Kim D."/>
            <person name="Kim S."/>
            <person name="Ryu S."/>
            <person name="Song J.Y."/>
            <person name="Lee S.K."/>
        </authorList>
    </citation>
    <scope>NUCLEOTIDE SEQUENCE [LARGE SCALE GENOMIC DNA]</scope>
    <source>
        <tissue evidence="2">Muscle</tissue>
    </source>
</reference>
<evidence type="ECO:0000313" key="3">
    <source>
        <dbReference type="Proteomes" id="UP000314294"/>
    </source>
</evidence>
<feature type="compositionally biased region" description="Basic residues" evidence="1">
    <location>
        <begin position="107"/>
        <end position="116"/>
    </location>
</feature>
<feature type="region of interest" description="Disordered" evidence="1">
    <location>
        <begin position="95"/>
        <end position="125"/>
    </location>
</feature>
<protein>
    <submittedName>
        <fullName evidence="2">Uncharacterized protein</fullName>
    </submittedName>
</protein>
<proteinExistence type="predicted"/>
<comment type="caution">
    <text evidence="2">The sequence shown here is derived from an EMBL/GenBank/DDBJ whole genome shotgun (WGS) entry which is preliminary data.</text>
</comment>
<evidence type="ECO:0000256" key="1">
    <source>
        <dbReference type="SAM" id="MobiDB-lite"/>
    </source>
</evidence>
<accession>A0A4Z2GNA1</accession>
<dbReference type="Proteomes" id="UP000314294">
    <property type="component" value="Unassembled WGS sequence"/>
</dbReference>
<sequence>MSPSLRVEFELPKLLPFGNNAVNTLRSPLEHLPTVNIASVTAADVCRGSTSERPSGPGGVHRRADPFTERVGLLHVNGEILNPERIGDAERVKQSHRGLSAGAAAARQRHQAHSKSRPNYGQMRGSSLCLRTKPEVTQLVFKGSSHSRGCREGGPWEGEVTSWL</sequence>
<dbReference type="AlphaFoldDB" id="A0A4Z2GNA1"/>
<evidence type="ECO:0000313" key="2">
    <source>
        <dbReference type="EMBL" id="TNN54665.1"/>
    </source>
</evidence>
<gene>
    <name evidence="2" type="ORF">EYF80_035147</name>
</gene>
<dbReference type="EMBL" id="SRLO01000478">
    <property type="protein sequence ID" value="TNN54665.1"/>
    <property type="molecule type" value="Genomic_DNA"/>
</dbReference>
<name>A0A4Z2GNA1_9TELE</name>
<feature type="region of interest" description="Disordered" evidence="1">
    <location>
        <begin position="145"/>
        <end position="164"/>
    </location>
</feature>
<organism evidence="2 3">
    <name type="scientific">Liparis tanakae</name>
    <name type="common">Tanaka's snailfish</name>
    <dbReference type="NCBI Taxonomy" id="230148"/>
    <lineage>
        <taxon>Eukaryota</taxon>
        <taxon>Metazoa</taxon>
        <taxon>Chordata</taxon>
        <taxon>Craniata</taxon>
        <taxon>Vertebrata</taxon>
        <taxon>Euteleostomi</taxon>
        <taxon>Actinopterygii</taxon>
        <taxon>Neopterygii</taxon>
        <taxon>Teleostei</taxon>
        <taxon>Neoteleostei</taxon>
        <taxon>Acanthomorphata</taxon>
        <taxon>Eupercaria</taxon>
        <taxon>Perciformes</taxon>
        <taxon>Cottioidei</taxon>
        <taxon>Cottales</taxon>
        <taxon>Liparidae</taxon>
        <taxon>Liparis</taxon>
    </lineage>
</organism>
<feature type="compositionally biased region" description="Low complexity" evidence="1">
    <location>
        <begin position="97"/>
        <end position="106"/>
    </location>
</feature>